<name>A0ABY5DD72_9ACTN</name>
<dbReference type="RefSeq" id="WP_254420552.1">
    <property type="nucleotide sequence ID" value="NZ_BAAAJB010000048.1"/>
</dbReference>
<organism evidence="1 2">
    <name type="scientific">Nocardiopsis exhalans</name>
    <dbReference type="NCBI Taxonomy" id="163604"/>
    <lineage>
        <taxon>Bacteria</taxon>
        <taxon>Bacillati</taxon>
        <taxon>Actinomycetota</taxon>
        <taxon>Actinomycetes</taxon>
        <taxon>Streptosporangiales</taxon>
        <taxon>Nocardiopsidaceae</taxon>
        <taxon>Nocardiopsis</taxon>
    </lineage>
</organism>
<evidence type="ECO:0000313" key="2">
    <source>
        <dbReference type="Proteomes" id="UP001055940"/>
    </source>
</evidence>
<dbReference type="Proteomes" id="UP001055940">
    <property type="component" value="Chromosome"/>
</dbReference>
<proteinExistence type="predicted"/>
<gene>
    <name evidence="1" type="ORF">NE857_08960</name>
</gene>
<accession>A0ABY5DD72</accession>
<protein>
    <submittedName>
        <fullName evidence="1">Uncharacterized protein</fullName>
    </submittedName>
</protein>
<dbReference type="EMBL" id="CP099837">
    <property type="protein sequence ID" value="USY21711.1"/>
    <property type="molecule type" value="Genomic_DNA"/>
</dbReference>
<reference evidence="1" key="1">
    <citation type="submission" date="2022-06" db="EMBL/GenBank/DDBJ databases">
        <authorList>
            <person name="Ping M."/>
        </authorList>
    </citation>
    <scope>NUCLEOTIDE SEQUENCE</scope>
    <source>
        <strain evidence="1">JCM11759T</strain>
    </source>
</reference>
<keyword evidence="2" id="KW-1185">Reference proteome</keyword>
<evidence type="ECO:0000313" key="1">
    <source>
        <dbReference type="EMBL" id="USY21711.1"/>
    </source>
</evidence>
<sequence>MVRVDSLAHEIGILRQGNLDGDVYPGPANELWRLEEQPVSGARVHALFGPLVHYTLAEYLSVILSSQIGRDDKGVHLTPIAYAGCIAPYRLGLPGGVDAWILLDVSEVEELWGPGRARPGRPPWEGGAIEFFSQSPIGLSAMQDYGKINTCGDF</sequence>